<comment type="caution">
    <text evidence="9">The sequence shown here is derived from an EMBL/GenBank/DDBJ whole genome shotgun (WGS) entry which is preliminary data.</text>
</comment>
<accession>A0ABW4JL91</accession>
<dbReference type="PROSITE" id="PS01063">
    <property type="entry name" value="SIGMA70_ECF"/>
    <property type="match status" value="1"/>
</dbReference>
<feature type="domain" description="RNA polymerase sigma factor 70 region 4 type 2" evidence="8">
    <location>
        <begin position="121"/>
        <end position="172"/>
    </location>
</feature>
<dbReference type="Pfam" id="PF08281">
    <property type="entry name" value="Sigma70_r4_2"/>
    <property type="match status" value="1"/>
</dbReference>
<dbReference type="RefSeq" id="WP_377944432.1">
    <property type="nucleotide sequence ID" value="NZ_JBHUCX010000067.1"/>
</dbReference>
<dbReference type="NCBIfam" id="TIGR02937">
    <property type="entry name" value="sigma70-ECF"/>
    <property type="match status" value="1"/>
</dbReference>
<keyword evidence="4 6" id="KW-0238">DNA-binding</keyword>
<evidence type="ECO:0000256" key="6">
    <source>
        <dbReference type="RuleBase" id="RU000716"/>
    </source>
</evidence>
<dbReference type="PANTHER" id="PTHR43133">
    <property type="entry name" value="RNA POLYMERASE ECF-TYPE SIGMA FACTO"/>
    <property type="match status" value="1"/>
</dbReference>
<organism evidence="9 10">
    <name type="scientific">Alicyclobacillus fodiniaquatilis</name>
    <dbReference type="NCBI Taxonomy" id="1661150"/>
    <lineage>
        <taxon>Bacteria</taxon>
        <taxon>Bacillati</taxon>
        <taxon>Bacillota</taxon>
        <taxon>Bacilli</taxon>
        <taxon>Bacillales</taxon>
        <taxon>Alicyclobacillaceae</taxon>
        <taxon>Alicyclobacillus</taxon>
    </lineage>
</organism>
<evidence type="ECO:0000313" key="9">
    <source>
        <dbReference type="EMBL" id="MFD1676530.1"/>
    </source>
</evidence>
<keyword evidence="5 6" id="KW-0804">Transcription</keyword>
<keyword evidence="2 6" id="KW-0805">Transcription regulation</keyword>
<protein>
    <recommendedName>
        <fullName evidence="6">RNA polymerase sigma factor</fullName>
    </recommendedName>
</protein>
<dbReference type="InterPro" id="IPR007627">
    <property type="entry name" value="RNA_pol_sigma70_r2"/>
</dbReference>
<feature type="domain" description="RNA polymerase sigma-70 region 2" evidence="7">
    <location>
        <begin position="21"/>
        <end position="89"/>
    </location>
</feature>
<keyword evidence="10" id="KW-1185">Reference proteome</keyword>
<dbReference type="InterPro" id="IPR013249">
    <property type="entry name" value="RNA_pol_sigma70_r4_t2"/>
</dbReference>
<reference evidence="10" key="1">
    <citation type="journal article" date="2019" name="Int. J. Syst. Evol. Microbiol.">
        <title>The Global Catalogue of Microorganisms (GCM) 10K type strain sequencing project: providing services to taxonomists for standard genome sequencing and annotation.</title>
        <authorList>
            <consortium name="The Broad Institute Genomics Platform"/>
            <consortium name="The Broad Institute Genome Sequencing Center for Infectious Disease"/>
            <person name="Wu L."/>
            <person name="Ma J."/>
        </authorList>
    </citation>
    <scope>NUCLEOTIDE SEQUENCE [LARGE SCALE GENOMIC DNA]</scope>
    <source>
        <strain evidence="10">CGMCC 1.12286</strain>
    </source>
</reference>
<evidence type="ECO:0000256" key="5">
    <source>
        <dbReference type="ARBA" id="ARBA00023163"/>
    </source>
</evidence>
<dbReference type="InterPro" id="IPR039425">
    <property type="entry name" value="RNA_pol_sigma-70-like"/>
</dbReference>
<comment type="similarity">
    <text evidence="1 6">Belongs to the sigma-70 factor family. ECF subfamily.</text>
</comment>
<dbReference type="Proteomes" id="UP001597079">
    <property type="component" value="Unassembled WGS sequence"/>
</dbReference>
<name>A0ABW4JL91_9BACL</name>
<sequence length="187" mass="22159">MNETQRVHAAKRGDDEALAKLLQEHYLFVFKYLLQLTLHRQSAEDLTQDTVVRAIEKIRLYDEHRSKFSSWLLTIATRLFLDHQRKKRRETNASTLARQDVEEETRHLRWQIESMDGEWFLLIDALARLPNDTRAAVILKHYYGYDYNEIGDILNIPTGTAKSRVHYGLRALRKEWAQSEEDTNFNQ</sequence>
<dbReference type="Gene3D" id="1.10.10.10">
    <property type="entry name" value="Winged helix-like DNA-binding domain superfamily/Winged helix DNA-binding domain"/>
    <property type="match status" value="1"/>
</dbReference>
<evidence type="ECO:0000313" key="10">
    <source>
        <dbReference type="Proteomes" id="UP001597079"/>
    </source>
</evidence>
<evidence type="ECO:0000259" key="8">
    <source>
        <dbReference type="Pfam" id="PF08281"/>
    </source>
</evidence>
<dbReference type="EMBL" id="JBHUCX010000067">
    <property type="protein sequence ID" value="MFD1676530.1"/>
    <property type="molecule type" value="Genomic_DNA"/>
</dbReference>
<gene>
    <name evidence="9" type="primary">sigY</name>
    <name evidence="9" type="ORF">ACFSB2_17670</name>
</gene>
<dbReference type="SUPFAM" id="SSF88659">
    <property type="entry name" value="Sigma3 and sigma4 domains of RNA polymerase sigma factors"/>
    <property type="match status" value="1"/>
</dbReference>
<evidence type="ECO:0000256" key="3">
    <source>
        <dbReference type="ARBA" id="ARBA00023082"/>
    </source>
</evidence>
<evidence type="ECO:0000256" key="2">
    <source>
        <dbReference type="ARBA" id="ARBA00023015"/>
    </source>
</evidence>
<evidence type="ECO:0000256" key="4">
    <source>
        <dbReference type="ARBA" id="ARBA00023125"/>
    </source>
</evidence>
<dbReference type="SUPFAM" id="SSF88946">
    <property type="entry name" value="Sigma2 domain of RNA polymerase sigma factors"/>
    <property type="match status" value="1"/>
</dbReference>
<dbReference type="Gene3D" id="1.10.1740.10">
    <property type="match status" value="1"/>
</dbReference>
<dbReference type="InterPro" id="IPR013324">
    <property type="entry name" value="RNA_pol_sigma_r3/r4-like"/>
</dbReference>
<dbReference type="InterPro" id="IPR013325">
    <property type="entry name" value="RNA_pol_sigma_r2"/>
</dbReference>
<dbReference type="PANTHER" id="PTHR43133:SF60">
    <property type="entry name" value="RNA POLYMERASE SIGMA FACTOR SIGV"/>
    <property type="match status" value="1"/>
</dbReference>
<dbReference type="InterPro" id="IPR036388">
    <property type="entry name" value="WH-like_DNA-bd_sf"/>
</dbReference>
<dbReference type="InterPro" id="IPR014284">
    <property type="entry name" value="RNA_pol_sigma-70_dom"/>
</dbReference>
<dbReference type="InterPro" id="IPR000838">
    <property type="entry name" value="RNA_pol_sigma70_ECF_CS"/>
</dbReference>
<dbReference type="Pfam" id="PF04542">
    <property type="entry name" value="Sigma70_r2"/>
    <property type="match status" value="1"/>
</dbReference>
<proteinExistence type="inferred from homology"/>
<dbReference type="CDD" id="cd06171">
    <property type="entry name" value="Sigma70_r4"/>
    <property type="match status" value="1"/>
</dbReference>
<evidence type="ECO:0000256" key="1">
    <source>
        <dbReference type="ARBA" id="ARBA00010641"/>
    </source>
</evidence>
<dbReference type="NCBIfam" id="NF007216">
    <property type="entry name" value="PRK09638.1"/>
    <property type="match status" value="1"/>
</dbReference>
<evidence type="ECO:0000259" key="7">
    <source>
        <dbReference type="Pfam" id="PF04542"/>
    </source>
</evidence>
<keyword evidence="3 6" id="KW-0731">Sigma factor</keyword>